<comment type="caution">
    <text evidence="1">The sequence shown here is derived from an EMBL/GenBank/DDBJ whole genome shotgun (WGS) entry which is preliminary data.</text>
</comment>
<name>A0ABW5LI69_9FLAO</name>
<gene>
    <name evidence="1" type="ORF">ACFSR1_14215</name>
</gene>
<evidence type="ECO:0000313" key="2">
    <source>
        <dbReference type="Proteomes" id="UP001597319"/>
    </source>
</evidence>
<dbReference type="NCBIfam" id="TIGR04149">
    <property type="entry name" value="GG_sam_targ_CFB"/>
    <property type="match status" value="1"/>
</dbReference>
<dbReference type="InterPro" id="IPR026408">
    <property type="entry name" value="GG_sam_targ_CFB"/>
</dbReference>
<dbReference type="RefSeq" id="WP_378293589.1">
    <property type="nucleotide sequence ID" value="NZ_JBHULE010000019.1"/>
</dbReference>
<proteinExistence type="predicted"/>
<dbReference type="Proteomes" id="UP001597319">
    <property type="component" value="Unassembled WGS sequence"/>
</dbReference>
<protein>
    <submittedName>
        <fullName evidence="1">TIGR04149 family rSAM-modified RiPP</fullName>
    </submittedName>
</protein>
<keyword evidence="2" id="KW-1185">Reference proteome</keyword>
<accession>A0ABW5LI69</accession>
<sequence length="52" mass="5868">MKTKQKNTITLKKLTIAKINQNTMTKIKGGDCDVTEPDTGTHWSHCDCPNMF</sequence>
<evidence type="ECO:0000313" key="1">
    <source>
        <dbReference type="EMBL" id="MFD2563831.1"/>
    </source>
</evidence>
<reference evidence="2" key="1">
    <citation type="journal article" date="2019" name="Int. J. Syst. Evol. Microbiol.">
        <title>The Global Catalogue of Microorganisms (GCM) 10K type strain sequencing project: providing services to taxonomists for standard genome sequencing and annotation.</title>
        <authorList>
            <consortium name="The Broad Institute Genomics Platform"/>
            <consortium name="The Broad Institute Genome Sequencing Center for Infectious Disease"/>
            <person name="Wu L."/>
            <person name="Ma J."/>
        </authorList>
    </citation>
    <scope>NUCLEOTIDE SEQUENCE [LARGE SCALE GENOMIC DNA]</scope>
    <source>
        <strain evidence="2">KCTC 52274</strain>
    </source>
</reference>
<dbReference type="EMBL" id="JBHULE010000019">
    <property type="protein sequence ID" value="MFD2563831.1"/>
    <property type="molecule type" value="Genomic_DNA"/>
</dbReference>
<organism evidence="1 2">
    <name type="scientific">Aquimarina rubra</name>
    <dbReference type="NCBI Taxonomy" id="1920033"/>
    <lineage>
        <taxon>Bacteria</taxon>
        <taxon>Pseudomonadati</taxon>
        <taxon>Bacteroidota</taxon>
        <taxon>Flavobacteriia</taxon>
        <taxon>Flavobacteriales</taxon>
        <taxon>Flavobacteriaceae</taxon>
        <taxon>Aquimarina</taxon>
    </lineage>
</organism>